<feature type="coiled-coil region" evidence="7">
    <location>
        <begin position="129"/>
        <end position="156"/>
    </location>
</feature>
<keyword evidence="1 6" id="KW-0963">Cytoplasm</keyword>
<dbReference type="InterPro" id="IPR013325">
    <property type="entry name" value="RNA_pol_sigma_r2"/>
</dbReference>
<keyword evidence="6" id="KW-0346">Stress response</keyword>
<organism evidence="9 10">
    <name type="scientific">Ornithinibacillus halophilus</name>
    <dbReference type="NCBI Taxonomy" id="930117"/>
    <lineage>
        <taxon>Bacteria</taxon>
        <taxon>Bacillati</taxon>
        <taxon>Bacillota</taxon>
        <taxon>Bacilli</taxon>
        <taxon>Bacillales</taxon>
        <taxon>Bacillaceae</taxon>
        <taxon>Ornithinibacillus</taxon>
    </lineage>
</organism>
<name>A0A1M5LI82_9BACI</name>
<comment type="function">
    <text evidence="6">Sigma factors are initiation factors that promote the attachment of RNA polymerase to specific initiation sites and are then released.</text>
</comment>
<dbReference type="GO" id="GO:0006352">
    <property type="term" value="P:DNA-templated transcription initiation"/>
    <property type="evidence" value="ECO:0007669"/>
    <property type="project" value="UniProtKB-UniRule"/>
</dbReference>
<evidence type="ECO:0000259" key="8">
    <source>
        <dbReference type="Pfam" id="PF04542"/>
    </source>
</evidence>
<dbReference type="SUPFAM" id="SSF88946">
    <property type="entry name" value="Sigma2 domain of RNA polymerase sigma factors"/>
    <property type="match status" value="1"/>
</dbReference>
<keyword evidence="2 6" id="KW-0805">Transcription regulation</keyword>
<evidence type="ECO:0000256" key="3">
    <source>
        <dbReference type="ARBA" id="ARBA00023082"/>
    </source>
</evidence>
<dbReference type="RefSeq" id="WP_072891629.1">
    <property type="nucleotide sequence ID" value="NZ_FQVW01000047.1"/>
</dbReference>
<comment type="similarity">
    <text evidence="6">Belongs to the sigma-70 factor family. SigI subfamily.</text>
</comment>
<keyword evidence="7" id="KW-0175">Coiled coil</keyword>
<comment type="subcellular location">
    <subcellularLocation>
        <location evidence="6">Cytoplasm</location>
    </subcellularLocation>
</comment>
<feature type="DNA-binding region" description="H-T-H motif" evidence="6">
    <location>
        <begin position="192"/>
        <end position="211"/>
    </location>
</feature>
<proteinExistence type="inferred from homology"/>
<dbReference type="STRING" id="930117.SAMN05216225_104715"/>
<keyword evidence="5 6" id="KW-0804">Transcription</keyword>
<dbReference type="Gene3D" id="1.10.1740.10">
    <property type="match status" value="1"/>
</dbReference>
<dbReference type="GO" id="GO:0016987">
    <property type="term" value="F:sigma factor activity"/>
    <property type="evidence" value="ECO:0007669"/>
    <property type="project" value="UniProtKB-UniRule"/>
</dbReference>
<evidence type="ECO:0000256" key="6">
    <source>
        <dbReference type="HAMAP-Rule" id="MF_02064"/>
    </source>
</evidence>
<dbReference type="OrthoDB" id="3190733at2"/>
<comment type="activity regulation">
    <text evidence="6">Negatively regulated by the anti-sigma-I factor RsgI.</text>
</comment>
<feature type="short sequence motif" description="Polymerase core binding" evidence="6">
    <location>
        <begin position="49"/>
        <end position="62"/>
    </location>
</feature>
<comment type="subunit">
    <text evidence="6">Interacts with RsgI.</text>
</comment>
<evidence type="ECO:0000313" key="10">
    <source>
        <dbReference type="Proteomes" id="UP000183988"/>
    </source>
</evidence>
<dbReference type="EMBL" id="FQVW01000047">
    <property type="protein sequence ID" value="SHG64073.1"/>
    <property type="molecule type" value="Genomic_DNA"/>
</dbReference>
<dbReference type="InterPro" id="IPR007627">
    <property type="entry name" value="RNA_pol_sigma70_r2"/>
</dbReference>
<sequence length="242" mass="28947">MREIDIEKYVSKAAHGDELYREKLIRHYKPYIISVVGKVCKRYISWSDDESSIGLLAFNRAINTYDCNAEASFPTYVYLLIKRDLIDYFRRENKKRNIPLEITVNTEEDLLNLYDAEKAMDTYQEEVTKSDLIEEILELSQALEDYKVKFEELEKYSPKHRDTREWIHTLADDFLNYPELVSRFKEKKKLPVTAFIKKTAYKRKNIERYRKYIVTIILMKLNPEWENLSEYIQLTPLEGGEK</sequence>
<dbReference type="Pfam" id="PF04542">
    <property type="entry name" value="Sigma70_r2"/>
    <property type="match status" value="1"/>
</dbReference>
<keyword evidence="4 6" id="KW-0238">DNA-binding</keyword>
<accession>A0A1M5LI82</accession>
<dbReference type="HAMAP" id="MF_02064">
    <property type="entry name" value="Sigma70_SigI"/>
    <property type="match status" value="1"/>
</dbReference>
<keyword evidence="3 6" id="KW-0731">Sigma factor</keyword>
<evidence type="ECO:0000256" key="1">
    <source>
        <dbReference type="ARBA" id="ARBA00022490"/>
    </source>
</evidence>
<evidence type="ECO:0000313" key="9">
    <source>
        <dbReference type="EMBL" id="SHG64073.1"/>
    </source>
</evidence>
<keyword evidence="10" id="KW-1185">Reference proteome</keyword>
<evidence type="ECO:0000256" key="5">
    <source>
        <dbReference type="ARBA" id="ARBA00023163"/>
    </source>
</evidence>
<dbReference type="AlphaFoldDB" id="A0A1M5LI82"/>
<dbReference type="GO" id="GO:0005737">
    <property type="term" value="C:cytoplasm"/>
    <property type="evidence" value="ECO:0007669"/>
    <property type="project" value="UniProtKB-SubCell"/>
</dbReference>
<evidence type="ECO:0000256" key="2">
    <source>
        <dbReference type="ARBA" id="ARBA00023015"/>
    </source>
</evidence>
<feature type="domain" description="RNA polymerase sigma-70 region 2" evidence="8">
    <location>
        <begin position="24"/>
        <end position="93"/>
    </location>
</feature>
<protein>
    <recommendedName>
        <fullName evidence="6">RNA polymerase sigma factor SigI</fullName>
    </recommendedName>
</protein>
<dbReference type="GO" id="GO:0003677">
    <property type="term" value="F:DNA binding"/>
    <property type="evidence" value="ECO:0007669"/>
    <property type="project" value="UniProtKB-UniRule"/>
</dbReference>
<evidence type="ECO:0000256" key="7">
    <source>
        <dbReference type="SAM" id="Coils"/>
    </source>
</evidence>
<gene>
    <name evidence="6" type="primary">sigI</name>
    <name evidence="9" type="ORF">SAMN05216225_104715</name>
</gene>
<reference evidence="9 10" key="1">
    <citation type="submission" date="2016-11" db="EMBL/GenBank/DDBJ databases">
        <authorList>
            <person name="Jaros S."/>
            <person name="Januszkiewicz K."/>
            <person name="Wedrychowicz H."/>
        </authorList>
    </citation>
    <scope>NUCLEOTIDE SEQUENCE [LARGE SCALE GENOMIC DNA]</scope>
    <source>
        <strain evidence="9 10">IBRC-M 10683</strain>
    </source>
</reference>
<dbReference type="Proteomes" id="UP000183988">
    <property type="component" value="Unassembled WGS sequence"/>
</dbReference>
<dbReference type="PIRSF" id="PIRSF038953">
    <property type="entry name" value="SigI"/>
    <property type="match status" value="1"/>
</dbReference>
<dbReference type="InterPro" id="IPR014244">
    <property type="entry name" value="RNA_pol_sigma-I"/>
</dbReference>
<dbReference type="NCBIfam" id="TIGR02895">
    <property type="entry name" value="spore_sigI"/>
    <property type="match status" value="1"/>
</dbReference>
<evidence type="ECO:0000256" key="4">
    <source>
        <dbReference type="ARBA" id="ARBA00023125"/>
    </source>
</evidence>